<keyword evidence="10" id="KW-1185">Reference proteome</keyword>
<keyword evidence="5" id="KW-0807">Transducer</keyword>
<comment type="caution">
    <text evidence="9">The sequence shown here is derived from an EMBL/GenBank/DDBJ whole genome shotgun (WGS) entry which is preliminary data.</text>
</comment>
<dbReference type="CDD" id="cd14978">
    <property type="entry name" value="7tmA_FMRFamide_R-like"/>
    <property type="match status" value="1"/>
</dbReference>
<protein>
    <submittedName>
        <fullName evidence="9">7 transmembrane receptor (Rhodopsin family) domain-containing protein</fullName>
    </submittedName>
</protein>
<dbReference type="GO" id="GO:0004930">
    <property type="term" value="F:G protein-coupled receptor activity"/>
    <property type="evidence" value="ECO:0007669"/>
    <property type="project" value="UniProtKB-KW"/>
</dbReference>
<feature type="transmembrane region" description="Helical" evidence="7">
    <location>
        <begin position="26"/>
        <end position="47"/>
    </location>
</feature>
<evidence type="ECO:0000256" key="5">
    <source>
        <dbReference type="RuleBase" id="RU000688"/>
    </source>
</evidence>
<feature type="transmembrane region" description="Helical" evidence="7">
    <location>
        <begin position="205"/>
        <end position="226"/>
    </location>
</feature>
<evidence type="ECO:0000256" key="4">
    <source>
        <dbReference type="ARBA" id="ARBA00023136"/>
    </source>
</evidence>
<name>A0AAD4R8P5_9BILA</name>
<dbReference type="PANTHER" id="PTHR46895">
    <property type="entry name" value="PROTEIN CBG20548-RELATED"/>
    <property type="match status" value="1"/>
</dbReference>
<feature type="compositionally biased region" description="Polar residues" evidence="6">
    <location>
        <begin position="385"/>
        <end position="410"/>
    </location>
</feature>
<comment type="subcellular location">
    <subcellularLocation>
        <location evidence="1">Membrane</location>
    </subcellularLocation>
</comment>
<dbReference type="PANTHER" id="PTHR46895:SF1">
    <property type="entry name" value="G-PROTEIN COUPLED RECEPTORS FAMILY 1 PROFILE DOMAIN-CONTAINING PROTEIN"/>
    <property type="match status" value="1"/>
</dbReference>
<dbReference type="SUPFAM" id="SSF81321">
    <property type="entry name" value="Family A G protein-coupled receptor-like"/>
    <property type="match status" value="1"/>
</dbReference>
<dbReference type="Gene3D" id="1.20.1070.10">
    <property type="entry name" value="Rhodopsin 7-helix transmembrane proteins"/>
    <property type="match status" value="1"/>
</dbReference>
<gene>
    <name evidence="9" type="ORF">DdX_06929</name>
</gene>
<dbReference type="PROSITE" id="PS50262">
    <property type="entry name" value="G_PROTEIN_RECEP_F1_2"/>
    <property type="match status" value="1"/>
</dbReference>
<keyword evidence="2 5" id="KW-0812">Transmembrane</keyword>
<keyword evidence="4 7" id="KW-0472">Membrane</keyword>
<dbReference type="Proteomes" id="UP001201812">
    <property type="component" value="Unassembled WGS sequence"/>
</dbReference>
<evidence type="ECO:0000256" key="2">
    <source>
        <dbReference type="ARBA" id="ARBA00022692"/>
    </source>
</evidence>
<dbReference type="EMBL" id="JAKKPZ010000009">
    <property type="protein sequence ID" value="KAI1717196.1"/>
    <property type="molecule type" value="Genomic_DNA"/>
</dbReference>
<proteinExistence type="inferred from homology"/>
<organism evidence="9 10">
    <name type="scientific">Ditylenchus destructor</name>
    <dbReference type="NCBI Taxonomy" id="166010"/>
    <lineage>
        <taxon>Eukaryota</taxon>
        <taxon>Metazoa</taxon>
        <taxon>Ecdysozoa</taxon>
        <taxon>Nematoda</taxon>
        <taxon>Chromadorea</taxon>
        <taxon>Rhabditida</taxon>
        <taxon>Tylenchina</taxon>
        <taxon>Tylenchomorpha</taxon>
        <taxon>Sphaerularioidea</taxon>
        <taxon>Anguinidae</taxon>
        <taxon>Anguininae</taxon>
        <taxon>Ditylenchus</taxon>
    </lineage>
</organism>
<dbReference type="Pfam" id="PF00001">
    <property type="entry name" value="7tm_1"/>
    <property type="match status" value="1"/>
</dbReference>
<comment type="similarity">
    <text evidence="5">Belongs to the G-protein coupled receptor 1 family.</text>
</comment>
<dbReference type="GO" id="GO:0016020">
    <property type="term" value="C:membrane"/>
    <property type="evidence" value="ECO:0007669"/>
    <property type="project" value="UniProtKB-SubCell"/>
</dbReference>
<feature type="transmembrane region" description="Helical" evidence="7">
    <location>
        <begin position="101"/>
        <end position="121"/>
    </location>
</feature>
<dbReference type="PRINTS" id="PR00237">
    <property type="entry name" value="GPCRRHODOPSN"/>
</dbReference>
<dbReference type="InterPro" id="IPR017452">
    <property type="entry name" value="GPCR_Rhodpsn_7TM"/>
</dbReference>
<sequence length="447" mass="50451">MLYNCSGEPLPRSLTVGVIDYYVQHYIFPVQFILGVVGNSINLLVLLSTGMKNQTNTLLSAMAFADLGFLLCMLPHSLVSFSMFYTSVRFSYFYFLIKTHAVALANMFSTAATFLVLAVSLERFSGVRRPMHTRLQLRDTRLMLLIVAIFTFAFILTFFHHVEYNVSIIIGCSTVWANFQHISQLYNTSSGLVIYVRYARYVQSIVGVFIPVIAVAVLNVSLIYFLRRREMLPRSGTLKGQQEFRRYSRSSSDIGTFQRQERKVTLTVIAIVTCFSLTHLPTLGPFIWEQIYSYRGMKPTSTFNNVITLLNMLLVSGKTLNFVLFCSSSAHFRRRTIMILNAHLCQGRYRKKYSSMVTSTVPVGGALSTGMVSLTMPLPNTNAVTSNHSTTDLSMPNDYNHQLNHRQPNSYRPRRHVRLHNDSTASLRAALSSPPAIPPQIPKSSLA</sequence>
<evidence type="ECO:0000256" key="1">
    <source>
        <dbReference type="ARBA" id="ARBA00004370"/>
    </source>
</evidence>
<keyword evidence="5 9" id="KW-0675">Receptor</keyword>
<feature type="domain" description="G-protein coupled receptors family 1 profile" evidence="8">
    <location>
        <begin position="38"/>
        <end position="325"/>
    </location>
</feature>
<evidence type="ECO:0000313" key="10">
    <source>
        <dbReference type="Proteomes" id="UP001201812"/>
    </source>
</evidence>
<evidence type="ECO:0000313" key="9">
    <source>
        <dbReference type="EMBL" id="KAI1717196.1"/>
    </source>
</evidence>
<evidence type="ECO:0000256" key="7">
    <source>
        <dbReference type="SAM" id="Phobius"/>
    </source>
</evidence>
<feature type="region of interest" description="Disordered" evidence="6">
    <location>
        <begin position="385"/>
        <end position="414"/>
    </location>
</feature>
<feature type="transmembrane region" description="Helical" evidence="7">
    <location>
        <begin position="308"/>
        <end position="332"/>
    </location>
</feature>
<evidence type="ECO:0000256" key="3">
    <source>
        <dbReference type="ARBA" id="ARBA00022989"/>
    </source>
</evidence>
<evidence type="ECO:0000256" key="6">
    <source>
        <dbReference type="SAM" id="MobiDB-lite"/>
    </source>
</evidence>
<accession>A0AAD4R8P5</accession>
<keyword evidence="5" id="KW-0297">G-protein coupled receptor</keyword>
<reference evidence="9" key="1">
    <citation type="submission" date="2022-01" db="EMBL/GenBank/DDBJ databases">
        <title>Genome Sequence Resource for Two Populations of Ditylenchus destructor, the Migratory Endoparasitic Phytonematode.</title>
        <authorList>
            <person name="Zhang H."/>
            <person name="Lin R."/>
            <person name="Xie B."/>
        </authorList>
    </citation>
    <scope>NUCLEOTIDE SEQUENCE</scope>
    <source>
        <strain evidence="9">BazhouSP</strain>
    </source>
</reference>
<dbReference type="AlphaFoldDB" id="A0AAD4R8P5"/>
<feature type="transmembrane region" description="Helical" evidence="7">
    <location>
        <begin position="59"/>
        <end position="81"/>
    </location>
</feature>
<evidence type="ECO:0000259" key="8">
    <source>
        <dbReference type="PROSITE" id="PS50262"/>
    </source>
</evidence>
<dbReference type="PROSITE" id="PS00237">
    <property type="entry name" value="G_PROTEIN_RECEP_F1_1"/>
    <property type="match status" value="1"/>
</dbReference>
<feature type="transmembrane region" description="Helical" evidence="7">
    <location>
        <begin position="264"/>
        <end position="288"/>
    </location>
</feature>
<feature type="transmembrane region" description="Helical" evidence="7">
    <location>
        <begin position="142"/>
        <end position="159"/>
    </location>
</feature>
<dbReference type="InterPro" id="IPR000276">
    <property type="entry name" value="GPCR_Rhodpsn"/>
</dbReference>
<keyword evidence="3 7" id="KW-1133">Transmembrane helix</keyword>